<dbReference type="EMBL" id="JBHUMF010000001">
    <property type="protein sequence ID" value="MFD2679209.1"/>
    <property type="molecule type" value="Genomic_DNA"/>
</dbReference>
<keyword evidence="1" id="KW-0067">ATP-binding</keyword>
<dbReference type="SUPFAM" id="SSF56059">
    <property type="entry name" value="Glutathione synthetase ATP-binding domain-like"/>
    <property type="match status" value="1"/>
</dbReference>
<accession>A0ABW5RMJ3</accession>
<protein>
    <submittedName>
        <fullName evidence="3">YheC/YheD family protein</fullName>
    </submittedName>
</protein>
<dbReference type="PANTHER" id="PTHR21621">
    <property type="entry name" value="RIBOSOMAL PROTEIN S6 MODIFICATION PROTEIN"/>
    <property type="match status" value="1"/>
</dbReference>
<dbReference type="InterPro" id="IPR026838">
    <property type="entry name" value="YheC/D"/>
</dbReference>
<dbReference type="Pfam" id="PF14395">
    <property type="entry name" value="COOH-NH2_lig"/>
    <property type="match status" value="1"/>
</dbReference>
<dbReference type="InterPro" id="IPR025681">
    <property type="entry name" value="COOH-NH2_lig"/>
</dbReference>
<dbReference type="PANTHER" id="PTHR21621:SF0">
    <property type="entry name" value="BETA-CITRYLGLUTAMATE SYNTHASE B-RELATED"/>
    <property type="match status" value="1"/>
</dbReference>
<proteinExistence type="predicted"/>
<organism evidence="3 4">
    <name type="scientific">Bacillus seohaeanensis</name>
    <dbReference type="NCBI Taxonomy" id="284580"/>
    <lineage>
        <taxon>Bacteria</taxon>
        <taxon>Bacillati</taxon>
        <taxon>Bacillota</taxon>
        <taxon>Bacilli</taxon>
        <taxon>Bacillales</taxon>
        <taxon>Bacillaceae</taxon>
        <taxon>Bacillus</taxon>
    </lineage>
</organism>
<reference evidence="4" key="1">
    <citation type="journal article" date="2019" name="Int. J. Syst. Evol. Microbiol.">
        <title>The Global Catalogue of Microorganisms (GCM) 10K type strain sequencing project: providing services to taxonomists for standard genome sequencing and annotation.</title>
        <authorList>
            <consortium name="The Broad Institute Genomics Platform"/>
            <consortium name="The Broad Institute Genome Sequencing Center for Infectious Disease"/>
            <person name="Wu L."/>
            <person name="Ma J."/>
        </authorList>
    </citation>
    <scope>NUCLEOTIDE SEQUENCE [LARGE SCALE GENOMIC DNA]</scope>
    <source>
        <strain evidence="4">KCTC 3913</strain>
    </source>
</reference>
<sequence length="870" mass="99838">MEPMRFCMVSDKELTLQILNLNKVPSVALVDPKTCQYPIIGRMYGQHKGKDISIINTPEQAKDEGYDYFTKLYAIEKEYCFEIEALEVKGVQIAEGDQVIYNELPIRTEVFGWSWKHIETSSVPTDWLNIAIRALYVTGATHGFVKIGTLPNETIIVTDINSPKMLSIEPVTKPALPFTIGADVEFMLSCDDELLPASTFFQNDGPVGCDERQIERDSGEYALAEIRPEKAKTPKELVNNIRKLIEEASEQAPYDNVKFHAGSMPFTGYQCGGHIHLGIPPSLALLRALDQYVALPFAMIEEPRTAKLRRKTKHGGLGRYRVKPYGIEYLSLSSWIIEPKLAMAILCLTQLVATHYHELKSDFLFHPLVQRAYYHGNQLFLKQLWEKIKPRIMATSSYSLYEKELSFLFEAIEKGYSFDESSDIRRNWGLEQPKQSYDVGLMIQIPKKMRLKYNLKEGQSTKVIAGKAISSAIIRPYPFTFRHSNMVKLSKSLRQKLNLPDNWIPKLTAVNGVLSLGPILGILARRPFERQTTYFRHLFRIAKEKQMLVYVFEPQDINWEQMMIKGTTMDGKGIFPFPAVIYDRYFHERKEKAVMDEIRYKLLSVYNIPFINPPNLTTLTSNKWKSHKLLAEEHEEYLPETRFLKHPSTITEMLDEHGEIFLKPLGGKLGIGVIRVIRKPSGIHVLNLNQKSHQKLASIDELFSLITPLMEQSPYLIQEGIRRKKFQDKNVEIRVYMQKNGKQTWLRTGMVSRLTSDHVLTEESESNVRLSKVLHHLYPNPTDRRNVYNQLTKISKDIVLTLEEEVGSFGELAVDLCIDQYGSMKLLEINAKPDNLFSQIKAYKLRKSAGIRLLDYGASLAGYMDEESFN</sequence>
<evidence type="ECO:0000313" key="3">
    <source>
        <dbReference type="EMBL" id="MFD2679209.1"/>
    </source>
</evidence>
<dbReference type="Proteomes" id="UP001597506">
    <property type="component" value="Unassembled WGS sequence"/>
</dbReference>
<keyword evidence="1" id="KW-0547">Nucleotide-binding</keyword>
<evidence type="ECO:0000256" key="1">
    <source>
        <dbReference type="PROSITE-ProRule" id="PRU00409"/>
    </source>
</evidence>
<evidence type="ECO:0000313" key="4">
    <source>
        <dbReference type="Proteomes" id="UP001597506"/>
    </source>
</evidence>
<dbReference type="PROSITE" id="PS50975">
    <property type="entry name" value="ATP_GRASP"/>
    <property type="match status" value="1"/>
</dbReference>
<comment type="caution">
    <text evidence="3">The sequence shown here is derived from an EMBL/GenBank/DDBJ whole genome shotgun (WGS) entry which is preliminary data.</text>
</comment>
<dbReference type="InterPro" id="IPR011761">
    <property type="entry name" value="ATP-grasp"/>
</dbReference>
<evidence type="ECO:0000259" key="2">
    <source>
        <dbReference type="PROSITE" id="PS50975"/>
    </source>
</evidence>
<dbReference type="Pfam" id="PF14398">
    <property type="entry name" value="ATPgrasp_YheCD"/>
    <property type="match status" value="1"/>
</dbReference>
<keyword evidence="4" id="KW-1185">Reference proteome</keyword>
<name>A0ABW5RMJ3_9BACI</name>
<feature type="domain" description="ATP-grasp" evidence="2">
    <location>
        <begin position="628"/>
        <end position="862"/>
    </location>
</feature>
<gene>
    <name evidence="3" type="ORF">ACFSUL_00435</name>
</gene>
<dbReference type="RefSeq" id="WP_377931652.1">
    <property type="nucleotide sequence ID" value="NZ_JBHUMF010000001.1"/>
</dbReference>